<name>A0A0V0GY42_SOLCH</name>
<dbReference type="EMBL" id="GEDG01028938">
    <property type="protein sequence ID" value="JAP12861.1"/>
    <property type="molecule type" value="Transcribed_RNA"/>
</dbReference>
<proteinExistence type="predicted"/>
<dbReference type="AlphaFoldDB" id="A0A0V0GY42"/>
<protein>
    <submittedName>
        <fullName evidence="1">Putative ovule protein</fullName>
    </submittedName>
</protein>
<accession>A0A0V0GY42</accession>
<sequence>MKQTYVLASYSKAFIFSHVISKIILGNQVAWAHLSLTFSKKIITPKCDKIREASNGNKKHINKIAKNYSTFPCFTYCLVLIDNCTGDI</sequence>
<evidence type="ECO:0000313" key="1">
    <source>
        <dbReference type="EMBL" id="JAP12861.1"/>
    </source>
</evidence>
<organism evidence="1">
    <name type="scientific">Solanum chacoense</name>
    <name type="common">Chaco potato</name>
    <dbReference type="NCBI Taxonomy" id="4108"/>
    <lineage>
        <taxon>Eukaryota</taxon>
        <taxon>Viridiplantae</taxon>
        <taxon>Streptophyta</taxon>
        <taxon>Embryophyta</taxon>
        <taxon>Tracheophyta</taxon>
        <taxon>Spermatophyta</taxon>
        <taxon>Magnoliopsida</taxon>
        <taxon>eudicotyledons</taxon>
        <taxon>Gunneridae</taxon>
        <taxon>Pentapetalae</taxon>
        <taxon>asterids</taxon>
        <taxon>lamiids</taxon>
        <taxon>Solanales</taxon>
        <taxon>Solanaceae</taxon>
        <taxon>Solanoideae</taxon>
        <taxon>Solaneae</taxon>
        <taxon>Solanum</taxon>
    </lineage>
</organism>
<reference evidence="1" key="1">
    <citation type="submission" date="2015-12" db="EMBL/GenBank/DDBJ databases">
        <title>Gene expression during late stages of embryo sac development: a critical building block for successful pollen-pistil interactions.</title>
        <authorList>
            <person name="Liu Y."/>
            <person name="Joly V."/>
            <person name="Sabar M."/>
            <person name="Matton D.P."/>
        </authorList>
    </citation>
    <scope>NUCLEOTIDE SEQUENCE</scope>
</reference>